<name>A0ABD4T4I1_9CYAN</name>
<evidence type="ECO:0000256" key="6">
    <source>
        <dbReference type="ARBA" id="ARBA00022989"/>
    </source>
</evidence>
<accession>A0ABD4T4I1</accession>
<dbReference type="Gene3D" id="1.10.3720.10">
    <property type="entry name" value="MetI-like"/>
    <property type="match status" value="1"/>
</dbReference>
<comment type="caution">
    <text evidence="10">The sequence shown here is derived from an EMBL/GenBank/DDBJ whole genome shotgun (WGS) entry which is preliminary data.</text>
</comment>
<dbReference type="PROSITE" id="PS50928">
    <property type="entry name" value="ABC_TM1"/>
    <property type="match status" value="1"/>
</dbReference>
<feature type="transmembrane region" description="Helical" evidence="8">
    <location>
        <begin position="179"/>
        <end position="201"/>
    </location>
</feature>
<evidence type="ECO:0000256" key="7">
    <source>
        <dbReference type="ARBA" id="ARBA00023136"/>
    </source>
</evidence>
<keyword evidence="11" id="KW-1185">Reference proteome</keyword>
<keyword evidence="4 8" id="KW-1003">Cell membrane</keyword>
<dbReference type="EMBL" id="JTHE03000061">
    <property type="protein sequence ID" value="MCM1983338.1"/>
    <property type="molecule type" value="Genomic_DNA"/>
</dbReference>
<dbReference type="Pfam" id="PF00528">
    <property type="entry name" value="BPD_transp_1"/>
    <property type="match status" value="1"/>
</dbReference>
<keyword evidence="5 8" id="KW-0812">Transmembrane</keyword>
<evidence type="ECO:0000313" key="11">
    <source>
        <dbReference type="Proteomes" id="UP000031561"/>
    </source>
</evidence>
<dbReference type="NCBIfam" id="TIGR00974">
    <property type="entry name" value="3a0107s02c"/>
    <property type="match status" value="1"/>
</dbReference>
<dbReference type="SUPFAM" id="SSF161098">
    <property type="entry name" value="MetI-like"/>
    <property type="match status" value="1"/>
</dbReference>
<feature type="transmembrane region" description="Helical" evidence="8">
    <location>
        <begin position="127"/>
        <end position="150"/>
    </location>
</feature>
<keyword evidence="6 8" id="KW-1133">Transmembrane helix</keyword>
<dbReference type="GO" id="GO:0005886">
    <property type="term" value="C:plasma membrane"/>
    <property type="evidence" value="ECO:0007669"/>
    <property type="project" value="UniProtKB-SubCell"/>
</dbReference>
<dbReference type="AlphaFoldDB" id="A0ABD4T4I1"/>
<protein>
    <recommendedName>
        <fullName evidence="8">Phosphate transport system permease protein PstA</fullName>
    </recommendedName>
</protein>
<dbReference type="Proteomes" id="UP000031561">
    <property type="component" value="Unassembled WGS sequence"/>
</dbReference>
<comment type="similarity">
    <text evidence="2 8">Belongs to the binding-protein-dependent transport system permease family. CysTW subfamily.</text>
</comment>
<dbReference type="PANTHER" id="PTHR43470:SF3">
    <property type="entry name" value="PHOSPHATE TRANSPORT SYSTEM PERMEASE PROTEIN PSTA-RELATED"/>
    <property type="match status" value="1"/>
</dbReference>
<dbReference type="InterPro" id="IPR000515">
    <property type="entry name" value="MetI-like"/>
</dbReference>
<gene>
    <name evidence="10" type="primary">pstA</name>
    <name evidence="10" type="ORF">QQ91_0010975</name>
</gene>
<keyword evidence="3" id="KW-0813">Transport</keyword>
<evidence type="ECO:0000256" key="1">
    <source>
        <dbReference type="ARBA" id="ARBA00004651"/>
    </source>
</evidence>
<evidence type="ECO:0000259" key="9">
    <source>
        <dbReference type="PROSITE" id="PS50928"/>
    </source>
</evidence>
<feature type="domain" description="ABC transmembrane type-1" evidence="9">
    <location>
        <begin position="59"/>
        <end position="264"/>
    </location>
</feature>
<dbReference type="CDD" id="cd06261">
    <property type="entry name" value="TM_PBP2"/>
    <property type="match status" value="1"/>
</dbReference>
<evidence type="ECO:0000256" key="4">
    <source>
        <dbReference type="ARBA" id="ARBA00022475"/>
    </source>
</evidence>
<feature type="transmembrane region" description="Helical" evidence="8">
    <location>
        <begin position="54"/>
        <end position="79"/>
    </location>
</feature>
<dbReference type="RefSeq" id="WP_166275024.1">
    <property type="nucleotide sequence ID" value="NZ_JTHE03000061.1"/>
</dbReference>
<sequence>MSPERLPTLILWMMALAVVGALLWILGDLLWHGLPQISWRFISEAPVDSGRSGGIFPILVSTLWILALSLGLALPLGLATATLLAEFGQQFPRFRATVELSLDILAGVPSIVFGLFGNAVFTQVLGLGLSLLSGALTLACMVLPIFIRAVQQSLQAIPQRDRRAAAALGLSRWSTFRTLLFPAAMPGIAVGSLLGFGRAIAETAALIFTSGYVDRLPTSIWDSGRSLSIHIYDLAMNVAGGEPNAYGTACILIGILLFTNSLVAGLSHWFQRYSLRSR</sequence>
<feature type="transmembrane region" description="Helical" evidence="8">
    <location>
        <begin position="9"/>
        <end position="34"/>
    </location>
</feature>
<dbReference type="InterPro" id="IPR005672">
    <property type="entry name" value="Phosphate_PstA"/>
</dbReference>
<evidence type="ECO:0000256" key="8">
    <source>
        <dbReference type="RuleBase" id="RU363043"/>
    </source>
</evidence>
<organism evidence="10 11">
    <name type="scientific">Lyngbya confervoides BDU141951</name>
    <dbReference type="NCBI Taxonomy" id="1574623"/>
    <lineage>
        <taxon>Bacteria</taxon>
        <taxon>Bacillati</taxon>
        <taxon>Cyanobacteriota</taxon>
        <taxon>Cyanophyceae</taxon>
        <taxon>Oscillatoriophycideae</taxon>
        <taxon>Oscillatoriales</taxon>
        <taxon>Microcoleaceae</taxon>
        <taxon>Lyngbya</taxon>
    </lineage>
</organism>
<feature type="transmembrane region" description="Helical" evidence="8">
    <location>
        <begin position="100"/>
        <end position="121"/>
    </location>
</feature>
<dbReference type="InterPro" id="IPR035906">
    <property type="entry name" value="MetI-like_sf"/>
</dbReference>
<keyword evidence="7 8" id="KW-0472">Membrane</keyword>
<evidence type="ECO:0000313" key="10">
    <source>
        <dbReference type="EMBL" id="MCM1983338.1"/>
    </source>
</evidence>
<reference evidence="10 11" key="1">
    <citation type="journal article" date="2015" name="Genome Announc.">
        <title>Draft Genome Sequence of Filamentous Marine Cyanobacterium Lyngbya confervoides Strain BDU141951.</title>
        <authorList>
            <person name="Chandrababunaidu M.M."/>
            <person name="Sen D."/>
            <person name="Tripathy S."/>
        </authorList>
    </citation>
    <scope>NUCLEOTIDE SEQUENCE [LARGE SCALE GENOMIC DNA]</scope>
    <source>
        <strain evidence="10 11">BDU141951</strain>
    </source>
</reference>
<evidence type="ECO:0000256" key="5">
    <source>
        <dbReference type="ARBA" id="ARBA00022692"/>
    </source>
</evidence>
<dbReference type="PANTHER" id="PTHR43470">
    <property type="entry name" value="PHOSPHATE TRANSPORT SYSTEM PERMEASE PROTEIN PSTA-RELATED"/>
    <property type="match status" value="1"/>
</dbReference>
<evidence type="ECO:0000256" key="3">
    <source>
        <dbReference type="ARBA" id="ARBA00022448"/>
    </source>
</evidence>
<comment type="subcellular location">
    <subcellularLocation>
        <location evidence="1 8">Cell membrane</location>
        <topology evidence="1 8">Multi-pass membrane protein</topology>
    </subcellularLocation>
</comment>
<feature type="transmembrane region" description="Helical" evidence="8">
    <location>
        <begin position="245"/>
        <end position="270"/>
    </location>
</feature>
<evidence type="ECO:0000256" key="2">
    <source>
        <dbReference type="ARBA" id="ARBA00007069"/>
    </source>
</evidence>
<proteinExistence type="inferred from homology"/>